<sequence>MQMLVTGHAWHFKNYDKRPQFAKWEKMARDARQGLWAYDNPEKPWEWRKNKRKASEHHNSGVR</sequence>
<reference evidence="2" key="3">
    <citation type="submission" date="2006-01" db="EMBL/GenBank/DDBJ databases">
        <authorList>
            <person name="Buell R."/>
        </authorList>
    </citation>
    <scope>NUCLEOTIDE SEQUENCE</scope>
</reference>
<dbReference type="SUPFAM" id="SSF50199">
    <property type="entry name" value="Staphylococcal nuclease"/>
    <property type="match status" value="1"/>
</dbReference>
<feature type="domain" description="TNase-like" evidence="1">
    <location>
        <begin position="2"/>
        <end position="37"/>
    </location>
</feature>
<dbReference type="PANTHER" id="PTHR12302:SF17">
    <property type="entry name" value="STAPHYLOCOCCAL-LIKE NUCLEASE CAN3-RELATED"/>
    <property type="match status" value="1"/>
</dbReference>
<accession>Q2QUT2</accession>
<dbReference type="Gene3D" id="2.40.50.90">
    <property type="match status" value="1"/>
</dbReference>
<proteinExistence type="predicted"/>
<protein>
    <submittedName>
        <fullName evidence="2">Ca-dependent nuclease, putative</fullName>
    </submittedName>
</protein>
<evidence type="ECO:0000259" key="1">
    <source>
        <dbReference type="Pfam" id="PF00565"/>
    </source>
</evidence>
<evidence type="ECO:0000313" key="2">
    <source>
        <dbReference type="EMBL" id="ABA96949.2"/>
    </source>
</evidence>
<organism evidence="2">
    <name type="scientific">Oryza sativa subsp. japonica</name>
    <name type="common">Rice</name>
    <dbReference type="NCBI Taxonomy" id="39947"/>
    <lineage>
        <taxon>Eukaryota</taxon>
        <taxon>Viridiplantae</taxon>
        <taxon>Streptophyta</taxon>
        <taxon>Embryophyta</taxon>
        <taxon>Tracheophyta</taxon>
        <taxon>Spermatophyta</taxon>
        <taxon>Magnoliopsida</taxon>
        <taxon>Liliopsida</taxon>
        <taxon>Poales</taxon>
        <taxon>Poaceae</taxon>
        <taxon>BOP clade</taxon>
        <taxon>Oryzoideae</taxon>
        <taxon>Oryzeae</taxon>
        <taxon>Oryzinae</taxon>
        <taxon>Oryza</taxon>
        <taxon>Oryza sativa</taxon>
    </lineage>
</organism>
<dbReference type="PANTHER" id="PTHR12302">
    <property type="entry name" value="EBNA2 BINDING PROTEIN P100"/>
    <property type="match status" value="1"/>
</dbReference>
<reference evidence="2" key="2">
    <citation type="submission" date="2005-04" db="EMBL/GenBank/DDBJ databases">
        <authorList>
            <person name="Buell C.R."/>
            <person name="Wing R.A."/>
            <person name="McCombie W.A."/>
            <person name="Ouyang S."/>
        </authorList>
    </citation>
    <scope>NUCLEOTIDE SEQUENCE</scope>
</reference>
<reference evidence="2" key="1">
    <citation type="journal article" date="2005" name="BMC Biol.">
        <title>The sequence of rice chromosomes 11 and 12, rich in disease resistance genes and recent gene duplications.</title>
        <authorList>
            <consortium name="The rice chromosomes 11 and 12 sequencing consortia"/>
        </authorList>
    </citation>
    <scope>NUCLEOTIDE SEQUENCE [LARGE SCALE GENOMIC DNA]</scope>
</reference>
<dbReference type="InterPro" id="IPR035437">
    <property type="entry name" value="SNase_OB-fold_sf"/>
</dbReference>
<dbReference type="EMBL" id="DP000011">
    <property type="protein sequence ID" value="ABA96949.2"/>
    <property type="molecule type" value="Genomic_DNA"/>
</dbReference>
<dbReference type="InterPro" id="IPR016071">
    <property type="entry name" value="Staphylococal_nuclease_OB-fold"/>
</dbReference>
<dbReference type="Pfam" id="PF00565">
    <property type="entry name" value="SNase"/>
    <property type="match status" value="1"/>
</dbReference>
<gene>
    <name evidence="2" type="ordered locus">LOC_Os12g15190</name>
</gene>
<name>Q2QUT2_ORYSJ</name>
<dbReference type="AlphaFoldDB" id="Q2QUT2"/>